<dbReference type="PROSITE" id="PS51257">
    <property type="entry name" value="PROKAR_LIPOPROTEIN"/>
    <property type="match status" value="1"/>
</dbReference>
<organism evidence="6 7">
    <name type="scientific">Paractinoplanes toevensis</name>
    <dbReference type="NCBI Taxonomy" id="571911"/>
    <lineage>
        <taxon>Bacteria</taxon>
        <taxon>Bacillati</taxon>
        <taxon>Actinomycetota</taxon>
        <taxon>Actinomycetes</taxon>
        <taxon>Micromonosporales</taxon>
        <taxon>Micromonosporaceae</taxon>
        <taxon>Paractinoplanes</taxon>
    </lineage>
</organism>
<keyword evidence="1" id="KW-0378">Hydrolase</keyword>
<dbReference type="AlphaFoldDB" id="A0A919W679"/>
<dbReference type="Proteomes" id="UP000677082">
    <property type="component" value="Unassembled WGS sequence"/>
</dbReference>
<dbReference type="GO" id="GO:0003847">
    <property type="term" value="F:1-alkyl-2-acetylglycerophosphocholine esterase activity"/>
    <property type="evidence" value="ECO:0007669"/>
    <property type="project" value="TreeGrafter"/>
</dbReference>
<dbReference type="Pfam" id="PF12740">
    <property type="entry name" value="PETase"/>
    <property type="match status" value="1"/>
</dbReference>
<comment type="caution">
    <text evidence="6">The sequence shown here is derived from an EMBL/GenBank/DDBJ whole genome shotgun (WGS) entry which is preliminary data.</text>
</comment>
<evidence type="ECO:0000256" key="3">
    <source>
        <dbReference type="ARBA" id="ARBA00023098"/>
    </source>
</evidence>
<feature type="compositionally biased region" description="Basic and acidic residues" evidence="4">
    <location>
        <begin position="140"/>
        <end position="156"/>
    </location>
</feature>
<dbReference type="Gene3D" id="3.40.50.1820">
    <property type="entry name" value="alpha/beta hydrolase"/>
    <property type="match status" value="1"/>
</dbReference>
<evidence type="ECO:0000256" key="2">
    <source>
        <dbReference type="ARBA" id="ARBA00022963"/>
    </source>
</evidence>
<evidence type="ECO:0000256" key="1">
    <source>
        <dbReference type="ARBA" id="ARBA00022801"/>
    </source>
</evidence>
<evidence type="ECO:0000256" key="4">
    <source>
        <dbReference type="SAM" id="MobiDB-lite"/>
    </source>
</evidence>
<dbReference type="RefSeq" id="WP_213008414.1">
    <property type="nucleotide sequence ID" value="NZ_BOQN01000058.1"/>
</dbReference>
<feature type="domain" description="PET hydrolase/cutinase-like" evidence="5">
    <location>
        <begin position="333"/>
        <end position="447"/>
    </location>
</feature>
<sequence length="491" mass="51800">MGTRRLAGTAVTLILALAAGGCFSEPAQRQPISRPAPPLLVAPPAPTAHPVWPVGVRTLDLQRGPNRPLPTLVFYPAAADPDQAELTNRRRLPRPTDGLFAPASRPEQTTPPNAVPPADFAARPKVAALAEVATRPQAAGRDELTARPKAAAKDKVAAQSKGTATGEGAVRPKATTPTDLGAHPKVAAKDRHATRTGQTARTARTAGAERTAQAERTTQARRTAKAERTTQAGRVQAGRTARGGGSGRVSRPVPADLVARVAASARAGLAPATGRFPLVLFSHGLSGSPERYAPALAAFAAAGFVVIAPTYPNTSEFAVRFRRADIVRQPADARFVLSRVLRLNYTAGDPLWHRIDAEHIAAVGHSAGGYTTTGLFTAGHDPRLRAGVVMAGWAAPGAFAGAPASMLFLQGTADPVVPMAVSRAAWKQVPWPKAYVLLRRNSHSTYLQPGDLGYPTMKSTVIDFLRWTLNGDESAAHRLPRMVYPGPTARR</sequence>
<dbReference type="SUPFAM" id="SSF53474">
    <property type="entry name" value="alpha/beta-Hydrolases"/>
    <property type="match status" value="1"/>
</dbReference>
<evidence type="ECO:0000313" key="6">
    <source>
        <dbReference type="EMBL" id="GIM92538.1"/>
    </source>
</evidence>
<dbReference type="EMBL" id="BOQN01000058">
    <property type="protein sequence ID" value="GIM92538.1"/>
    <property type="molecule type" value="Genomic_DNA"/>
</dbReference>
<feature type="region of interest" description="Disordered" evidence="4">
    <location>
        <begin position="135"/>
        <end position="251"/>
    </location>
</feature>
<keyword evidence="3" id="KW-0443">Lipid metabolism</keyword>
<feature type="region of interest" description="Disordered" evidence="4">
    <location>
        <begin position="80"/>
        <end position="113"/>
    </location>
</feature>
<dbReference type="GO" id="GO:0016042">
    <property type="term" value="P:lipid catabolic process"/>
    <property type="evidence" value="ECO:0007669"/>
    <property type="project" value="UniProtKB-KW"/>
</dbReference>
<reference evidence="6 7" key="1">
    <citation type="submission" date="2021-03" db="EMBL/GenBank/DDBJ databases">
        <title>Whole genome shotgun sequence of Actinoplanes toevensis NBRC 105298.</title>
        <authorList>
            <person name="Komaki H."/>
            <person name="Tamura T."/>
        </authorList>
    </citation>
    <scope>NUCLEOTIDE SEQUENCE [LARGE SCALE GENOMIC DNA]</scope>
    <source>
        <strain evidence="6 7">NBRC 105298</strain>
    </source>
</reference>
<feature type="compositionally biased region" description="Low complexity" evidence="4">
    <location>
        <begin position="229"/>
        <end position="240"/>
    </location>
</feature>
<dbReference type="Pfam" id="PF03403">
    <property type="entry name" value="PAF-AH_p_II"/>
    <property type="match status" value="1"/>
</dbReference>
<protein>
    <recommendedName>
        <fullName evidence="5">PET hydrolase/cutinase-like domain-containing protein</fullName>
    </recommendedName>
</protein>
<feature type="compositionally biased region" description="Low complexity" evidence="4">
    <location>
        <begin position="195"/>
        <end position="221"/>
    </location>
</feature>
<evidence type="ECO:0000313" key="7">
    <source>
        <dbReference type="Proteomes" id="UP000677082"/>
    </source>
</evidence>
<accession>A0A919W679</accession>
<dbReference type="InterPro" id="IPR029058">
    <property type="entry name" value="AB_hydrolase_fold"/>
</dbReference>
<name>A0A919W679_9ACTN</name>
<keyword evidence="7" id="KW-1185">Reference proteome</keyword>
<evidence type="ECO:0000259" key="5">
    <source>
        <dbReference type="Pfam" id="PF12740"/>
    </source>
</evidence>
<gene>
    <name evidence="6" type="ORF">Ato02nite_043310</name>
</gene>
<dbReference type="PANTHER" id="PTHR10272">
    <property type="entry name" value="PLATELET-ACTIVATING FACTOR ACETYLHYDROLASE"/>
    <property type="match status" value="1"/>
</dbReference>
<proteinExistence type="predicted"/>
<dbReference type="PANTHER" id="PTHR10272:SF0">
    <property type="entry name" value="PLATELET-ACTIVATING FACTOR ACETYLHYDROLASE"/>
    <property type="match status" value="1"/>
</dbReference>
<keyword evidence="2" id="KW-0442">Lipid degradation</keyword>
<dbReference type="InterPro" id="IPR041127">
    <property type="entry name" value="PET_hydrolase/cutinase-like"/>
</dbReference>